<dbReference type="Pfam" id="PF00589">
    <property type="entry name" value="Phage_integrase"/>
    <property type="match status" value="1"/>
</dbReference>
<name>A0ABY0KXZ2_9ACTN</name>
<dbReference type="PROSITE" id="PS51898">
    <property type="entry name" value="TYR_RECOMBINASE"/>
    <property type="match status" value="1"/>
</dbReference>
<keyword evidence="2" id="KW-0229">DNA integration</keyword>
<evidence type="ECO:0000313" key="9">
    <source>
        <dbReference type="EMBL" id="SCF09820.1"/>
    </source>
</evidence>
<dbReference type="Gene3D" id="1.10.443.10">
    <property type="entry name" value="Intergrase catalytic core"/>
    <property type="match status" value="1"/>
</dbReference>
<accession>A0ABY0KXZ2</accession>
<keyword evidence="10" id="KW-1185">Reference proteome</keyword>
<dbReference type="CDD" id="cd00397">
    <property type="entry name" value="DNA_BRE_C"/>
    <property type="match status" value="1"/>
</dbReference>
<dbReference type="InterPro" id="IPR011010">
    <property type="entry name" value="DNA_brk_join_enz"/>
</dbReference>
<feature type="domain" description="Core-binding (CB)" evidence="8">
    <location>
        <begin position="62"/>
        <end position="154"/>
    </location>
</feature>
<dbReference type="InterPro" id="IPR010998">
    <property type="entry name" value="Integrase_recombinase_N"/>
</dbReference>
<comment type="similarity">
    <text evidence="1">Belongs to the 'phage' integrase family.</text>
</comment>
<evidence type="ECO:0000259" key="7">
    <source>
        <dbReference type="PROSITE" id="PS51898"/>
    </source>
</evidence>
<dbReference type="Pfam" id="PF02899">
    <property type="entry name" value="Phage_int_SAM_1"/>
    <property type="match status" value="1"/>
</dbReference>
<evidence type="ECO:0000256" key="5">
    <source>
        <dbReference type="PROSITE-ProRule" id="PRU01248"/>
    </source>
</evidence>
<dbReference type="InterPro" id="IPR002104">
    <property type="entry name" value="Integrase_catalytic"/>
</dbReference>
<dbReference type="InterPro" id="IPR044068">
    <property type="entry name" value="CB"/>
</dbReference>
<dbReference type="PROSITE" id="PS51900">
    <property type="entry name" value="CB"/>
    <property type="match status" value="1"/>
</dbReference>
<evidence type="ECO:0000259" key="8">
    <source>
        <dbReference type="PROSITE" id="PS51900"/>
    </source>
</evidence>
<evidence type="ECO:0000256" key="4">
    <source>
        <dbReference type="ARBA" id="ARBA00023172"/>
    </source>
</evidence>
<organism evidence="9 10">
    <name type="scientific">Micromonospora tulbaghiae</name>
    <dbReference type="NCBI Taxonomy" id="479978"/>
    <lineage>
        <taxon>Bacteria</taxon>
        <taxon>Bacillati</taxon>
        <taxon>Actinomycetota</taxon>
        <taxon>Actinomycetes</taxon>
        <taxon>Micromonosporales</taxon>
        <taxon>Micromonosporaceae</taxon>
        <taxon>Micromonospora</taxon>
    </lineage>
</organism>
<keyword evidence="3 5" id="KW-0238">DNA-binding</keyword>
<dbReference type="PANTHER" id="PTHR30349:SF41">
    <property type="entry name" value="INTEGRASE_RECOMBINASE PROTEIN MJ0367-RELATED"/>
    <property type="match status" value="1"/>
</dbReference>
<comment type="caution">
    <text evidence="9">The sequence shown here is derived from an EMBL/GenBank/DDBJ whole genome shotgun (WGS) entry which is preliminary data.</text>
</comment>
<sequence length="386" mass="41798">MKLTAIGARFVAANFMIDEVGGLGCGGGGGRMWRLATLPRWVLLAGTRESCIISLMHDKPDERVRALIEEFLTARATRKPSPHTLAAYRRDLITVAELVAADGEATPLPLDRLAVSALSPRVMRAAFARFAAPRAAASVHRAWSTWSSFFTFLVAEGVVPGNPMPAVGRPRTPLPRPKPLRGEDTPEELLAAVARAEGRQRDPWPERDLAVLALALCAGLRLSELLALRVSSVAGRAGERRVDVAGKGGRPRTVPIEDAVDRVLAGYLDSRRHRFGSRSVRPDAPFLVDRQGEALRRGGLQYLVESCYRRAGIGDRVPRGARLHALRHTFATRLAEDGASAAEIMRLLGHASLASSQTYIEVTAGQQRAAVAANRTNRALSGLLKR</sequence>
<evidence type="ECO:0000256" key="1">
    <source>
        <dbReference type="ARBA" id="ARBA00008857"/>
    </source>
</evidence>
<evidence type="ECO:0000256" key="3">
    <source>
        <dbReference type="ARBA" id="ARBA00023125"/>
    </source>
</evidence>
<reference evidence="9 10" key="1">
    <citation type="submission" date="2016-06" db="EMBL/GenBank/DDBJ databases">
        <authorList>
            <person name="Varghese N."/>
            <person name="Submissions Spin"/>
        </authorList>
    </citation>
    <scope>NUCLEOTIDE SEQUENCE [LARGE SCALE GENOMIC DNA]</scope>
    <source>
        <strain evidence="9 10">DSM 45142</strain>
    </source>
</reference>
<feature type="domain" description="Tyr recombinase" evidence="7">
    <location>
        <begin position="175"/>
        <end position="372"/>
    </location>
</feature>
<evidence type="ECO:0000256" key="6">
    <source>
        <dbReference type="SAM" id="MobiDB-lite"/>
    </source>
</evidence>
<evidence type="ECO:0000313" key="10">
    <source>
        <dbReference type="Proteomes" id="UP000199405"/>
    </source>
</evidence>
<keyword evidence="4" id="KW-0233">DNA recombination</keyword>
<proteinExistence type="inferred from homology"/>
<dbReference type="InterPro" id="IPR050090">
    <property type="entry name" value="Tyrosine_recombinase_XerCD"/>
</dbReference>
<gene>
    <name evidence="9" type="ORF">GA0070562_0080</name>
</gene>
<dbReference type="SUPFAM" id="SSF56349">
    <property type="entry name" value="DNA breaking-rejoining enzymes"/>
    <property type="match status" value="1"/>
</dbReference>
<dbReference type="InterPro" id="IPR004107">
    <property type="entry name" value="Integrase_SAM-like_N"/>
</dbReference>
<dbReference type="PANTHER" id="PTHR30349">
    <property type="entry name" value="PHAGE INTEGRASE-RELATED"/>
    <property type="match status" value="1"/>
</dbReference>
<dbReference type="Gene3D" id="1.10.150.130">
    <property type="match status" value="1"/>
</dbReference>
<evidence type="ECO:0000256" key="2">
    <source>
        <dbReference type="ARBA" id="ARBA00022908"/>
    </source>
</evidence>
<feature type="region of interest" description="Disordered" evidence="6">
    <location>
        <begin position="164"/>
        <end position="183"/>
    </location>
</feature>
<dbReference type="Proteomes" id="UP000199405">
    <property type="component" value="Unassembled WGS sequence"/>
</dbReference>
<dbReference type="EMBL" id="FMCQ01000010">
    <property type="protein sequence ID" value="SCF09820.1"/>
    <property type="molecule type" value="Genomic_DNA"/>
</dbReference>
<dbReference type="InterPro" id="IPR013762">
    <property type="entry name" value="Integrase-like_cat_sf"/>
</dbReference>
<protein>
    <submittedName>
        <fullName evidence="9">Site-specific recombinase XerD</fullName>
    </submittedName>
</protein>